<reference evidence="1 2" key="1">
    <citation type="submission" date="2023-10" db="EMBL/GenBank/DDBJ databases">
        <title>Y20.</title>
        <authorList>
            <person name="Zhang G."/>
            <person name="Ding Y."/>
        </authorList>
    </citation>
    <scope>NUCLEOTIDE SEQUENCE [LARGE SCALE GENOMIC DNA]</scope>
    <source>
        <strain evidence="1 2">Y20</strain>
    </source>
</reference>
<evidence type="ECO:0000313" key="2">
    <source>
        <dbReference type="Proteomes" id="UP001329313"/>
    </source>
</evidence>
<proteinExistence type="predicted"/>
<keyword evidence="2" id="KW-1185">Reference proteome</keyword>
<organism evidence="1 2">
    <name type="scientific">Microbacterium limosum</name>
    <dbReference type="NCBI Taxonomy" id="3079935"/>
    <lineage>
        <taxon>Bacteria</taxon>
        <taxon>Bacillati</taxon>
        <taxon>Actinomycetota</taxon>
        <taxon>Actinomycetes</taxon>
        <taxon>Micrococcales</taxon>
        <taxon>Microbacteriaceae</taxon>
        <taxon>Microbacterium</taxon>
    </lineage>
</organism>
<dbReference type="EMBL" id="CP137080">
    <property type="protein sequence ID" value="WOQ69541.1"/>
    <property type="molecule type" value="Genomic_DNA"/>
</dbReference>
<name>A0AAU0MH09_9MICO</name>
<dbReference type="RefSeq" id="WP_330170664.1">
    <property type="nucleotide sequence ID" value="NZ_CP137080.1"/>
</dbReference>
<dbReference type="AlphaFoldDB" id="A0AAU0MH09"/>
<protein>
    <submittedName>
        <fullName evidence="1">Uncharacterized protein</fullName>
    </submittedName>
</protein>
<accession>A0AAU0MH09</accession>
<evidence type="ECO:0000313" key="1">
    <source>
        <dbReference type="EMBL" id="WOQ69541.1"/>
    </source>
</evidence>
<gene>
    <name evidence="1" type="ORF">RYJ27_12725</name>
</gene>
<dbReference type="KEGG" id="mliy:RYJ27_12725"/>
<dbReference type="Proteomes" id="UP001329313">
    <property type="component" value="Chromosome"/>
</dbReference>
<sequence>MARLQADAPRERWVPVTGSLGLRGRRHRKAAIGMLLGQANRAMRAPERPGSGIAAWAMSQAAPLLMRRAAGRVLVWVWKSDPELLVVMAQVQEATPQVRAARASMPMEYDDTETFRGTYLGVGERLVVDLPPDERTPPFATYTWDTGTHLVTVTAVCSDRARFGTVRGAVDDLARSLRLVEDVAAGESAGVLRIDPA</sequence>